<sequence>MSESEQNLIGIRLANRHVAVQADCRAPIEALQTLFAGHLCPVGGSAAHQIRVHREPGGYRIEGGGPSMPQVLDEAQLPHVLCQALLHGLSNGEDQHLMLHAAALARGEQGILMAARSGSGKTTLSAWMIEHGYRFLTDELVAVDDRGMLHGLARPLNLKQRGASAVQGLGWLERQMPQALRSGPITLLPCEDTEPTPALATLMLFPRFVGGDEFTVEPMSPARCAVALTATLLNARNLPRRGLPRLLDLARQAQGYAVFYSHPSQVIGWLADELARRGQE</sequence>
<dbReference type="SUPFAM" id="SSF53795">
    <property type="entry name" value="PEP carboxykinase-like"/>
    <property type="match status" value="1"/>
</dbReference>
<proteinExistence type="predicted"/>
<gene>
    <name evidence="1" type="ORF">F2Q65_05070</name>
</gene>
<dbReference type="RefSeq" id="WP_150091055.1">
    <property type="nucleotide sequence ID" value="NZ_VWXX01000004.1"/>
</dbReference>
<protein>
    <recommendedName>
        <fullName evidence="3">HprK-related kinase A</fullName>
    </recommendedName>
</protein>
<name>A0A5M8FS32_9GAMM</name>
<dbReference type="AlphaFoldDB" id="A0A5M8FS32"/>
<organism evidence="1 2">
    <name type="scientific">Thiohalocapsa marina</name>
    <dbReference type="NCBI Taxonomy" id="424902"/>
    <lineage>
        <taxon>Bacteria</taxon>
        <taxon>Pseudomonadati</taxon>
        <taxon>Pseudomonadota</taxon>
        <taxon>Gammaproteobacteria</taxon>
        <taxon>Chromatiales</taxon>
        <taxon>Chromatiaceae</taxon>
        <taxon>Thiohalocapsa</taxon>
    </lineage>
</organism>
<keyword evidence="2" id="KW-1185">Reference proteome</keyword>
<dbReference type="Proteomes" id="UP000322981">
    <property type="component" value="Unassembled WGS sequence"/>
</dbReference>
<evidence type="ECO:0000313" key="1">
    <source>
        <dbReference type="EMBL" id="KAA6186741.1"/>
    </source>
</evidence>
<dbReference type="EMBL" id="VWXX01000004">
    <property type="protein sequence ID" value="KAA6186741.1"/>
    <property type="molecule type" value="Genomic_DNA"/>
</dbReference>
<accession>A0A5M8FS32</accession>
<comment type="caution">
    <text evidence="1">The sequence shown here is derived from an EMBL/GenBank/DDBJ whole genome shotgun (WGS) entry which is preliminary data.</text>
</comment>
<dbReference type="Gene3D" id="3.40.50.300">
    <property type="entry name" value="P-loop containing nucleotide triphosphate hydrolases"/>
    <property type="match status" value="1"/>
</dbReference>
<reference evidence="1 2" key="1">
    <citation type="submission" date="2019-09" db="EMBL/GenBank/DDBJ databases">
        <title>Whole-genome sequence of the purple sulfur bacterium Thiohalocapsa marina DSM 19078.</title>
        <authorList>
            <person name="Kyndt J.A."/>
            <person name="Meyer T.E."/>
        </authorList>
    </citation>
    <scope>NUCLEOTIDE SEQUENCE [LARGE SCALE GENOMIC DNA]</scope>
    <source>
        <strain evidence="1 2">DSM 19078</strain>
    </source>
</reference>
<evidence type="ECO:0000313" key="2">
    <source>
        <dbReference type="Proteomes" id="UP000322981"/>
    </source>
</evidence>
<dbReference type="OrthoDB" id="4544211at2"/>
<dbReference type="InterPro" id="IPR027417">
    <property type="entry name" value="P-loop_NTPase"/>
</dbReference>
<evidence type="ECO:0008006" key="3">
    <source>
        <dbReference type="Google" id="ProtNLM"/>
    </source>
</evidence>